<name>A0ABQ5YCQ1_9NEIS</name>
<protein>
    <recommendedName>
        <fullName evidence="3">Flagellar hook-associated protein 2 C-terminal domain-containing protein</fullName>
    </recommendedName>
</protein>
<sequence length="322" mass="33708">MAIKGMEAGGFNYAQLNKVVADSKTADTAHEDFAVKLASFKAQAMGALLGSVGGNGEQGGGLDGVFGTQSSNSTGLDAILSPSHLTAKSQVGSLNPAGYNMALFDPQAGYNMMSLINNREVSYKAQYEGLSRLQPAVTRMQQLGTSLGGMTAEMAPADVKAQVQGFVAQYNSWIRDFEVDMQPGGALADSSAAKVTRHELEQNLTSPFNGAVHGVQGMRALGVTIDPVTHMASLDAATLDAVLAEKPLGVVATVREFAGNFAKSAELLNQADNFIPRQLDNLGRALAYIGTNKSAWQAEFGMGDAAQPLTKQVAQALAAYKA</sequence>
<keyword evidence="2" id="KW-1185">Reference proteome</keyword>
<proteinExistence type="predicted"/>
<evidence type="ECO:0000313" key="2">
    <source>
        <dbReference type="Proteomes" id="UP001156706"/>
    </source>
</evidence>
<evidence type="ECO:0000313" key="1">
    <source>
        <dbReference type="EMBL" id="GLR12740.1"/>
    </source>
</evidence>
<dbReference type="RefSeq" id="WP_284195875.1">
    <property type="nucleotide sequence ID" value="NZ_BSOG01000002.1"/>
</dbReference>
<dbReference type="Proteomes" id="UP001156706">
    <property type="component" value="Unassembled WGS sequence"/>
</dbReference>
<accession>A0ABQ5YCQ1</accession>
<gene>
    <name evidence="1" type="ORF">GCM10007907_15300</name>
</gene>
<reference evidence="2" key="1">
    <citation type="journal article" date="2019" name="Int. J. Syst. Evol. Microbiol.">
        <title>The Global Catalogue of Microorganisms (GCM) 10K type strain sequencing project: providing services to taxonomists for standard genome sequencing and annotation.</title>
        <authorList>
            <consortium name="The Broad Institute Genomics Platform"/>
            <consortium name="The Broad Institute Genome Sequencing Center for Infectious Disease"/>
            <person name="Wu L."/>
            <person name="Ma J."/>
        </authorList>
    </citation>
    <scope>NUCLEOTIDE SEQUENCE [LARGE SCALE GENOMIC DNA]</scope>
    <source>
        <strain evidence="2">NBRC 110044</strain>
    </source>
</reference>
<comment type="caution">
    <text evidence="1">The sequence shown here is derived from an EMBL/GenBank/DDBJ whole genome shotgun (WGS) entry which is preliminary data.</text>
</comment>
<dbReference type="EMBL" id="BSOG01000002">
    <property type="protein sequence ID" value="GLR12740.1"/>
    <property type="molecule type" value="Genomic_DNA"/>
</dbReference>
<organism evidence="1 2">
    <name type="scientific">Chitinimonas prasina</name>
    <dbReference type="NCBI Taxonomy" id="1434937"/>
    <lineage>
        <taxon>Bacteria</taxon>
        <taxon>Pseudomonadati</taxon>
        <taxon>Pseudomonadota</taxon>
        <taxon>Betaproteobacteria</taxon>
        <taxon>Neisseriales</taxon>
        <taxon>Chitinibacteraceae</taxon>
        <taxon>Chitinimonas</taxon>
    </lineage>
</organism>
<evidence type="ECO:0008006" key="3">
    <source>
        <dbReference type="Google" id="ProtNLM"/>
    </source>
</evidence>